<evidence type="ECO:0000313" key="13">
    <source>
        <dbReference type="EMBL" id="RMZ93093.1"/>
    </source>
</evidence>
<dbReference type="Proteomes" id="UP000276133">
    <property type="component" value="Unassembled WGS sequence"/>
</dbReference>
<dbReference type="Gene3D" id="1.10.10.60">
    <property type="entry name" value="Homeodomain-like"/>
    <property type="match status" value="1"/>
</dbReference>
<dbReference type="SMART" id="SM00389">
    <property type="entry name" value="HOX"/>
    <property type="match status" value="1"/>
</dbReference>
<dbReference type="Pfam" id="PF00046">
    <property type="entry name" value="Homeodomain"/>
    <property type="match status" value="1"/>
</dbReference>
<dbReference type="PROSITE" id="PS50071">
    <property type="entry name" value="HOMEOBOX_2"/>
    <property type="match status" value="1"/>
</dbReference>
<dbReference type="InterPro" id="IPR020479">
    <property type="entry name" value="HD_metazoa"/>
</dbReference>
<dbReference type="GO" id="GO:0000981">
    <property type="term" value="F:DNA-binding transcription factor activity, RNA polymerase II-specific"/>
    <property type="evidence" value="ECO:0007669"/>
    <property type="project" value="InterPro"/>
</dbReference>
<keyword evidence="2" id="KW-0217">Developmental protein</keyword>
<dbReference type="PANTHER" id="PTHR24339:SF67">
    <property type="entry name" value="GNOT1 HOMEODOMAIN PROTEIN-RELATED"/>
    <property type="match status" value="1"/>
</dbReference>
<dbReference type="GO" id="GO:0007417">
    <property type="term" value="P:central nervous system development"/>
    <property type="evidence" value="ECO:0007669"/>
    <property type="project" value="TreeGrafter"/>
</dbReference>
<gene>
    <name evidence="13" type="ORF">BpHYR1_002787</name>
</gene>
<protein>
    <submittedName>
        <fullName evidence="13">Homeobox not2</fullName>
    </submittedName>
</protein>
<dbReference type="CDD" id="cd00086">
    <property type="entry name" value="homeodomain"/>
    <property type="match status" value="1"/>
</dbReference>
<dbReference type="GO" id="GO:0005634">
    <property type="term" value="C:nucleus"/>
    <property type="evidence" value="ECO:0007669"/>
    <property type="project" value="UniProtKB-SubCell"/>
</dbReference>
<dbReference type="GO" id="GO:0030182">
    <property type="term" value="P:neuron differentiation"/>
    <property type="evidence" value="ECO:0007669"/>
    <property type="project" value="TreeGrafter"/>
</dbReference>
<sequence>MYHMNNQSIEVNVKNDRLTPESDGLGSSVATSPSSGEDTYSISPIPRSNYYSTPNSNIYHNYYYNQYYQQPEYYNFQNRTFNDSNYFSRNNSVNQIPEHLNDSINTKSEFVVPQKPIDKKPILKFSIEAILGLKTEEKFQCSEINTSVNESLEEKPIKAKKRKARKSTDIPMSNSNKRMRTIFSQEQLDKLEEEFLRQQYMVGSERSYLANSLGLTESQVKIWFQNRRIKWRKCQSGQFNDKASEDFLNQSCSNSSYADE</sequence>
<accession>A0A3M7P248</accession>
<feature type="region of interest" description="Disordered" evidence="11">
    <location>
        <begin position="155"/>
        <end position="174"/>
    </location>
</feature>
<feature type="DNA-binding region" description="Homeobox" evidence="9">
    <location>
        <begin position="176"/>
        <end position="235"/>
    </location>
</feature>
<evidence type="ECO:0000256" key="11">
    <source>
        <dbReference type="SAM" id="MobiDB-lite"/>
    </source>
</evidence>
<feature type="region of interest" description="Disordered" evidence="11">
    <location>
        <begin position="1"/>
        <end position="41"/>
    </location>
</feature>
<evidence type="ECO:0000256" key="6">
    <source>
        <dbReference type="ARBA" id="ARBA00023155"/>
    </source>
</evidence>
<evidence type="ECO:0000256" key="3">
    <source>
        <dbReference type="ARBA" id="ARBA00022491"/>
    </source>
</evidence>
<organism evidence="13 14">
    <name type="scientific">Brachionus plicatilis</name>
    <name type="common">Marine rotifer</name>
    <name type="synonym">Brachionus muelleri</name>
    <dbReference type="NCBI Taxonomy" id="10195"/>
    <lineage>
        <taxon>Eukaryota</taxon>
        <taxon>Metazoa</taxon>
        <taxon>Spiralia</taxon>
        <taxon>Gnathifera</taxon>
        <taxon>Rotifera</taxon>
        <taxon>Eurotatoria</taxon>
        <taxon>Monogononta</taxon>
        <taxon>Pseudotrocha</taxon>
        <taxon>Ploima</taxon>
        <taxon>Brachionidae</taxon>
        <taxon>Brachionus</taxon>
    </lineage>
</organism>
<dbReference type="InterPro" id="IPR050877">
    <property type="entry name" value="EMX-VAX-Noto_Homeobox_TFs"/>
</dbReference>
<dbReference type="InterPro" id="IPR009057">
    <property type="entry name" value="Homeodomain-like_sf"/>
</dbReference>
<feature type="compositionally biased region" description="Polar residues" evidence="11">
    <location>
        <begin position="28"/>
        <end position="41"/>
    </location>
</feature>
<keyword evidence="4" id="KW-0805">Transcription regulation</keyword>
<keyword evidence="8 9" id="KW-0539">Nucleus</keyword>
<evidence type="ECO:0000256" key="1">
    <source>
        <dbReference type="ARBA" id="ARBA00004123"/>
    </source>
</evidence>
<keyword evidence="6 9" id="KW-0371">Homeobox</keyword>
<evidence type="ECO:0000256" key="9">
    <source>
        <dbReference type="PROSITE-ProRule" id="PRU00108"/>
    </source>
</evidence>
<keyword evidence="5 9" id="KW-0238">DNA-binding</keyword>
<name>A0A3M7P248_BRAPC</name>
<dbReference type="FunFam" id="1.10.10.60:FF:000450">
    <property type="entry name" value="Homeobox protein notochord"/>
    <property type="match status" value="1"/>
</dbReference>
<dbReference type="EMBL" id="REGN01014080">
    <property type="protein sequence ID" value="RMZ93093.1"/>
    <property type="molecule type" value="Genomic_DNA"/>
</dbReference>
<feature type="domain" description="Homeobox" evidence="12">
    <location>
        <begin position="174"/>
        <end position="234"/>
    </location>
</feature>
<evidence type="ECO:0000256" key="4">
    <source>
        <dbReference type="ARBA" id="ARBA00023015"/>
    </source>
</evidence>
<dbReference type="InterPro" id="IPR001356">
    <property type="entry name" value="HD"/>
</dbReference>
<dbReference type="PRINTS" id="PR00024">
    <property type="entry name" value="HOMEOBOX"/>
</dbReference>
<dbReference type="PROSITE" id="PS00027">
    <property type="entry name" value="HOMEOBOX_1"/>
    <property type="match status" value="1"/>
</dbReference>
<dbReference type="GO" id="GO:0000978">
    <property type="term" value="F:RNA polymerase II cis-regulatory region sequence-specific DNA binding"/>
    <property type="evidence" value="ECO:0007669"/>
    <property type="project" value="TreeGrafter"/>
</dbReference>
<proteinExistence type="predicted"/>
<feature type="compositionally biased region" description="Polar residues" evidence="11">
    <location>
        <begin position="1"/>
        <end position="10"/>
    </location>
</feature>
<evidence type="ECO:0000313" key="14">
    <source>
        <dbReference type="Proteomes" id="UP000276133"/>
    </source>
</evidence>
<evidence type="ECO:0000256" key="8">
    <source>
        <dbReference type="ARBA" id="ARBA00023242"/>
    </source>
</evidence>
<evidence type="ECO:0000256" key="7">
    <source>
        <dbReference type="ARBA" id="ARBA00023163"/>
    </source>
</evidence>
<dbReference type="SUPFAM" id="SSF46689">
    <property type="entry name" value="Homeodomain-like"/>
    <property type="match status" value="1"/>
</dbReference>
<reference evidence="13 14" key="1">
    <citation type="journal article" date="2018" name="Sci. Rep.">
        <title>Genomic signatures of local adaptation to the degree of environmental predictability in rotifers.</title>
        <authorList>
            <person name="Franch-Gras L."/>
            <person name="Hahn C."/>
            <person name="Garcia-Roger E.M."/>
            <person name="Carmona M.J."/>
            <person name="Serra M."/>
            <person name="Gomez A."/>
        </authorList>
    </citation>
    <scope>NUCLEOTIDE SEQUENCE [LARGE SCALE GENOMIC DNA]</scope>
    <source>
        <strain evidence="13">HYR1</strain>
    </source>
</reference>
<keyword evidence="7" id="KW-0804">Transcription</keyword>
<dbReference type="InterPro" id="IPR000047">
    <property type="entry name" value="HTH_motif"/>
</dbReference>
<dbReference type="AlphaFoldDB" id="A0A3M7P248"/>
<dbReference type="InterPro" id="IPR017970">
    <property type="entry name" value="Homeobox_CS"/>
</dbReference>
<keyword evidence="14" id="KW-1185">Reference proteome</keyword>
<evidence type="ECO:0000256" key="10">
    <source>
        <dbReference type="RuleBase" id="RU000682"/>
    </source>
</evidence>
<comment type="caution">
    <text evidence="13">The sequence shown here is derived from an EMBL/GenBank/DDBJ whole genome shotgun (WGS) entry which is preliminary data.</text>
</comment>
<keyword evidence="3" id="KW-0678">Repressor</keyword>
<comment type="subcellular location">
    <subcellularLocation>
        <location evidence="1 9 10">Nucleus</location>
    </subcellularLocation>
</comment>
<evidence type="ECO:0000256" key="5">
    <source>
        <dbReference type="ARBA" id="ARBA00023125"/>
    </source>
</evidence>
<evidence type="ECO:0000256" key="2">
    <source>
        <dbReference type="ARBA" id="ARBA00022473"/>
    </source>
</evidence>
<dbReference type="PRINTS" id="PR00031">
    <property type="entry name" value="HTHREPRESSR"/>
</dbReference>
<evidence type="ECO:0000259" key="12">
    <source>
        <dbReference type="PROSITE" id="PS50071"/>
    </source>
</evidence>
<dbReference type="STRING" id="10195.A0A3M7P248"/>
<dbReference type="OrthoDB" id="6159439at2759"/>
<dbReference type="PANTHER" id="PTHR24339">
    <property type="entry name" value="HOMEOBOX PROTEIN EMX-RELATED"/>
    <property type="match status" value="1"/>
</dbReference>